<reference evidence="2 3" key="1">
    <citation type="submission" date="2014-06" db="EMBL/GenBank/DDBJ databases">
        <authorList>
            <person name="Swart Estienne"/>
        </authorList>
    </citation>
    <scope>NUCLEOTIDE SEQUENCE [LARGE SCALE GENOMIC DNA]</scope>
    <source>
        <strain evidence="2 3">130c</strain>
    </source>
</reference>
<dbReference type="AlphaFoldDB" id="A0A078ASP7"/>
<keyword evidence="3" id="KW-1185">Reference proteome</keyword>
<sequence length="366" mass="43438">MINKTSRVLQNLLHHLLILINQVRPLEQKYQTISSLGNEESVKEDPHFGQLLRNLYKIWMDFQVFHEQKDQIRQLFFQYAMIVTKKYISLKNDLSKNMQSDNRVADRTCITVINVDSSAIKIDRDETFRMNTQPNVLSGNINENESFMFFNEQNNIAEEEYVQPLVVLTHKVFRKEFQRQSSLRKMKQEPKAAAKKNLFRFDSTPDTNDNVDDVQSKMIKFFDSKVHNLFQEYIQENKKQEFEQEIKRKKTMLSYNNAKDEDQEQMRKSLEGNQLEELMHLKSNDLHRQNTRKNGKKPPPAHNLARIAKLKHDLKSKQQQLVLQRNQEKEELKRELSIKRQIYSESNSDTLSVSVKGISRYKIAYH</sequence>
<accession>A0A078ASP7</accession>
<dbReference type="InParanoid" id="A0A078ASP7"/>
<proteinExistence type="predicted"/>
<protein>
    <submittedName>
        <fullName evidence="2">Uncharacterized protein</fullName>
    </submittedName>
</protein>
<keyword evidence="1" id="KW-0175">Coiled coil</keyword>
<name>A0A078ASP7_STYLE</name>
<evidence type="ECO:0000256" key="1">
    <source>
        <dbReference type="SAM" id="Coils"/>
    </source>
</evidence>
<dbReference type="Proteomes" id="UP000039865">
    <property type="component" value="Unassembled WGS sequence"/>
</dbReference>
<dbReference type="EMBL" id="CCKQ01013798">
    <property type="protein sequence ID" value="CDW85510.1"/>
    <property type="molecule type" value="Genomic_DNA"/>
</dbReference>
<organism evidence="2 3">
    <name type="scientific">Stylonychia lemnae</name>
    <name type="common">Ciliate</name>
    <dbReference type="NCBI Taxonomy" id="5949"/>
    <lineage>
        <taxon>Eukaryota</taxon>
        <taxon>Sar</taxon>
        <taxon>Alveolata</taxon>
        <taxon>Ciliophora</taxon>
        <taxon>Intramacronucleata</taxon>
        <taxon>Spirotrichea</taxon>
        <taxon>Stichotrichia</taxon>
        <taxon>Sporadotrichida</taxon>
        <taxon>Oxytrichidae</taxon>
        <taxon>Stylonychinae</taxon>
        <taxon>Stylonychia</taxon>
    </lineage>
</organism>
<evidence type="ECO:0000313" key="2">
    <source>
        <dbReference type="EMBL" id="CDW85510.1"/>
    </source>
</evidence>
<gene>
    <name evidence="2" type="primary">Contig1632.g1774</name>
    <name evidence="2" type="ORF">STYLEM_14589</name>
</gene>
<evidence type="ECO:0000313" key="3">
    <source>
        <dbReference type="Proteomes" id="UP000039865"/>
    </source>
</evidence>
<feature type="coiled-coil region" evidence="1">
    <location>
        <begin position="307"/>
        <end position="335"/>
    </location>
</feature>